<dbReference type="STRING" id="1122198.SAMN02745729_102161"/>
<dbReference type="Pfam" id="PF11743">
    <property type="entry name" value="DUF3301"/>
    <property type="match status" value="1"/>
</dbReference>
<dbReference type="RefSeq" id="WP_091823349.1">
    <property type="nucleotide sequence ID" value="NZ_FNRJ01000002.1"/>
</dbReference>
<dbReference type="AlphaFoldDB" id="A0A1H3ZTA4"/>
<name>A0A1H3ZTA4_9GAMM</name>
<evidence type="ECO:0000313" key="1">
    <source>
        <dbReference type="EMBL" id="SEA26947.1"/>
    </source>
</evidence>
<protein>
    <recommendedName>
        <fullName evidence="3">DUF3301 domain-containing protein</fullName>
    </recommendedName>
</protein>
<evidence type="ECO:0008006" key="3">
    <source>
        <dbReference type="Google" id="ProtNLM"/>
    </source>
</evidence>
<dbReference type="OrthoDB" id="5959530at2"/>
<keyword evidence="2" id="KW-1185">Reference proteome</keyword>
<gene>
    <name evidence="1" type="ORF">SAMN02745729_102161</name>
</gene>
<proteinExistence type="predicted"/>
<organism evidence="1 2">
    <name type="scientific">Marinobacterium iners DSM 11526</name>
    <dbReference type="NCBI Taxonomy" id="1122198"/>
    <lineage>
        <taxon>Bacteria</taxon>
        <taxon>Pseudomonadati</taxon>
        <taxon>Pseudomonadota</taxon>
        <taxon>Gammaproteobacteria</taxon>
        <taxon>Oceanospirillales</taxon>
        <taxon>Oceanospirillaceae</taxon>
        <taxon>Marinobacterium</taxon>
    </lineage>
</organism>
<accession>A0A1H3ZTA4</accession>
<sequence length="106" mass="12573">MWIELSDLFWLALTACLCLMWWQNLKVREYATRQVRAYCQQQDVQLLDESIALKSMKPRRNSKGLLELERCYQFSFTSTGDERYNGLIRLSGRRVQGFELPPHRIG</sequence>
<dbReference type="InterPro" id="IPR021732">
    <property type="entry name" value="DUF3301"/>
</dbReference>
<dbReference type="Proteomes" id="UP000242469">
    <property type="component" value="Unassembled WGS sequence"/>
</dbReference>
<dbReference type="EMBL" id="FNRJ01000002">
    <property type="protein sequence ID" value="SEA26947.1"/>
    <property type="molecule type" value="Genomic_DNA"/>
</dbReference>
<reference evidence="2" key="1">
    <citation type="submission" date="2016-10" db="EMBL/GenBank/DDBJ databases">
        <authorList>
            <person name="Varghese N."/>
            <person name="Submissions S."/>
        </authorList>
    </citation>
    <scope>NUCLEOTIDE SEQUENCE [LARGE SCALE GENOMIC DNA]</scope>
    <source>
        <strain evidence="2">DSM 11526</strain>
    </source>
</reference>
<evidence type="ECO:0000313" key="2">
    <source>
        <dbReference type="Proteomes" id="UP000242469"/>
    </source>
</evidence>